<organism evidence="5 6">
    <name type="scientific">Marinobacterium marinum</name>
    <dbReference type="NCBI Taxonomy" id="2756129"/>
    <lineage>
        <taxon>Bacteria</taxon>
        <taxon>Pseudomonadati</taxon>
        <taxon>Pseudomonadota</taxon>
        <taxon>Gammaproteobacteria</taxon>
        <taxon>Oceanospirillales</taxon>
        <taxon>Oceanospirillaceae</taxon>
        <taxon>Marinobacterium</taxon>
    </lineage>
</organism>
<protein>
    <submittedName>
        <fullName evidence="5">Hydrogenase maturation protease</fullName>
    </submittedName>
</protein>
<dbReference type="PANTHER" id="PTHR30302:SF1">
    <property type="entry name" value="HYDROGENASE 2 MATURATION PROTEASE"/>
    <property type="match status" value="1"/>
</dbReference>
<proteinExistence type="inferred from homology"/>
<evidence type="ECO:0000256" key="2">
    <source>
        <dbReference type="ARBA" id="ARBA00022670"/>
    </source>
</evidence>
<evidence type="ECO:0000256" key="4">
    <source>
        <dbReference type="ARBA" id="ARBA00022801"/>
    </source>
</evidence>
<keyword evidence="3" id="KW-0064">Aspartyl protease</keyword>
<dbReference type="GO" id="GO:0004190">
    <property type="term" value="F:aspartic-type endopeptidase activity"/>
    <property type="evidence" value="ECO:0007669"/>
    <property type="project" value="UniProtKB-KW"/>
</dbReference>
<name>A0A7W2ABU0_9GAMM</name>
<comment type="similarity">
    <text evidence="1">Belongs to the peptidase A31 family.</text>
</comment>
<dbReference type="CDD" id="cd00518">
    <property type="entry name" value="H2MP"/>
    <property type="match status" value="1"/>
</dbReference>
<dbReference type="GO" id="GO:0016485">
    <property type="term" value="P:protein processing"/>
    <property type="evidence" value="ECO:0007669"/>
    <property type="project" value="TreeGrafter"/>
</dbReference>
<dbReference type="EMBL" id="JACEMT010000046">
    <property type="protein sequence ID" value="MBA4502410.1"/>
    <property type="molecule type" value="Genomic_DNA"/>
</dbReference>
<reference evidence="5 6" key="1">
    <citation type="submission" date="2020-07" db="EMBL/GenBank/DDBJ databases">
        <title>Bacterium isolated from marien macroalgae.</title>
        <authorList>
            <person name="Zhu K."/>
            <person name="Lu D."/>
            <person name="Du Z."/>
        </authorList>
    </citation>
    <scope>NUCLEOTIDE SEQUENCE [LARGE SCALE GENOMIC DNA]</scope>
    <source>
        <strain evidence="5 6">3-1745</strain>
    </source>
</reference>
<evidence type="ECO:0000256" key="1">
    <source>
        <dbReference type="ARBA" id="ARBA00006814"/>
    </source>
</evidence>
<dbReference type="InterPro" id="IPR000671">
    <property type="entry name" value="Peptidase_A31"/>
</dbReference>
<dbReference type="Proteomes" id="UP000538931">
    <property type="component" value="Unassembled WGS sequence"/>
</dbReference>
<evidence type="ECO:0000313" key="6">
    <source>
        <dbReference type="Proteomes" id="UP000538931"/>
    </source>
</evidence>
<dbReference type="NCBIfam" id="TIGR00072">
    <property type="entry name" value="hydrog_prot"/>
    <property type="match status" value="1"/>
</dbReference>
<dbReference type="GO" id="GO:0008047">
    <property type="term" value="F:enzyme activator activity"/>
    <property type="evidence" value="ECO:0007669"/>
    <property type="project" value="InterPro"/>
</dbReference>
<dbReference type="RefSeq" id="WP_181739181.1">
    <property type="nucleotide sequence ID" value="NZ_JACEMT010000046.1"/>
</dbReference>
<accession>A0A7W2ABU0</accession>
<keyword evidence="2 5" id="KW-0645">Protease</keyword>
<keyword evidence="6" id="KW-1185">Reference proteome</keyword>
<sequence>MSVCPTPEQQHMIIGIGSPFGDDRAGWEVIERLQRMKLPPCVRLLSLDRPGVELIERMQGHAQVTLIDAMHDRNHPPGTLLALQPSQLAHLNLCSSHAFGLAQTLALALRLNRLPARLHLIGIGVTPPSTFCPDEHISPEVEAAIETLARQLMDECQTAIGSSSCTSITDVGSR</sequence>
<dbReference type="Pfam" id="PF01750">
    <property type="entry name" value="HycI"/>
    <property type="match status" value="1"/>
</dbReference>
<keyword evidence="4" id="KW-0378">Hydrolase</keyword>
<dbReference type="AlphaFoldDB" id="A0A7W2ABU0"/>
<comment type="caution">
    <text evidence="5">The sequence shown here is derived from an EMBL/GenBank/DDBJ whole genome shotgun (WGS) entry which is preliminary data.</text>
</comment>
<evidence type="ECO:0000313" key="5">
    <source>
        <dbReference type="EMBL" id="MBA4502410.1"/>
    </source>
</evidence>
<dbReference type="SUPFAM" id="SSF53163">
    <property type="entry name" value="HybD-like"/>
    <property type="match status" value="1"/>
</dbReference>
<dbReference type="Gene3D" id="3.40.50.1450">
    <property type="entry name" value="HybD-like"/>
    <property type="match status" value="1"/>
</dbReference>
<dbReference type="InterPro" id="IPR023430">
    <property type="entry name" value="Pept_HybD-like_dom_sf"/>
</dbReference>
<gene>
    <name evidence="5" type="ORF">H1S06_08550</name>
</gene>
<dbReference type="PANTHER" id="PTHR30302">
    <property type="entry name" value="HYDROGENASE 1 MATURATION PROTEASE"/>
    <property type="match status" value="1"/>
</dbReference>
<evidence type="ECO:0000256" key="3">
    <source>
        <dbReference type="ARBA" id="ARBA00022750"/>
    </source>
</evidence>